<proteinExistence type="predicted"/>
<accession>A0ABQ2FMS7</accession>
<sequence>MTSKNDPTTQDSTRDPAVEAEFLRKTVLGILSLLETKGLLSSQEVDGILRAARHAATPKPPQRLGGPAVTTQWVKPGQPHQPLDRTAPVAIPNVQRAPEPAADTKPPVIDFDLQ</sequence>
<comment type="caution">
    <text evidence="2">The sequence shown here is derived from an EMBL/GenBank/DDBJ whole genome shotgun (WGS) entry which is preliminary data.</text>
</comment>
<protein>
    <submittedName>
        <fullName evidence="2">Uncharacterized protein</fullName>
    </submittedName>
</protein>
<feature type="region of interest" description="Disordered" evidence="1">
    <location>
        <begin position="95"/>
        <end position="114"/>
    </location>
</feature>
<dbReference type="RefSeq" id="WP_189069447.1">
    <property type="nucleotide sequence ID" value="NZ_BMPE01000007.1"/>
</dbReference>
<keyword evidence="3" id="KW-1185">Reference proteome</keyword>
<feature type="region of interest" description="Disordered" evidence="1">
    <location>
        <begin position="56"/>
        <end position="85"/>
    </location>
</feature>
<dbReference type="Proteomes" id="UP000604341">
    <property type="component" value="Unassembled WGS sequence"/>
</dbReference>
<reference evidence="3" key="1">
    <citation type="journal article" date="2019" name="Int. J. Syst. Evol. Microbiol.">
        <title>The Global Catalogue of Microorganisms (GCM) 10K type strain sequencing project: providing services to taxonomists for standard genome sequencing and annotation.</title>
        <authorList>
            <consortium name="The Broad Institute Genomics Platform"/>
            <consortium name="The Broad Institute Genome Sequencing Center for Infectious Disease"/>
            <person name="Wu L."/>
            <person name="Ma J."/>
        </authorList>
    </citation>
    <scope>NUCLEOTIDE SEQUENCE [LARGE SCALE GENOMIC DNA]</scope>
    <source>
        <strain evidence="3">JCM 19173</strain>
    </source>
</reference>
<evidence type="ECO:0000313" key="2">
    <source>
        <dbReference type="EMBL" id="GGL06169.1"/>
    </source>
</evidence>
<gene>
    <name evidence="2" type="ORF">GCM10010844_26170</name>
</gene>
<organism evidence="2 3">
    <name type="scientific">Deinococcus radiotolerans</name>
    <dbReference type="NCBI Taxonomy" id="1309407"/>
    <lineage>
        <taxon>Bacteria</taxon>
        <taxon>Thermotogati</taxon>
        <taxon>Deinococcota</taxon>
        <taxon>Deinococci</taxon>
        <taxon>Deinococcales</taxon>
        <taxon>Deinococcaceae</taxon>
        <taxon>Deinococcus</taxon>
    </lineage>
</organism>
<evidence type="ECO:0000256" key="1">
    <source>
        <dbReference type="SAM" id="MobiDB-lite"/>
    </source>
</evidence>
<evidence type="ECO:0000313" key="3">
    <source>
        <dbReference type="Proteomes" id="UP000604341"/>
    </source>
</evidence>
<dbReference type="EMBL" id="BMPE01000007">
    <property type="protein sequence ID" value="GGL06169.1"/>
    <property type="molecule type" value="Genomic_DNA"/>
</dbReference>
<name>A0ABQ2FMS7_9DEIO</name>